<name>A0A1C1CZV3_9EURO</name>
<reference evidence="2" key="1">
    <citation type="submission" date="2015-07" db="EMBL/GenBank/DDBJ databases">
        <authorList>
            <person name="Teixeira M.M."/>
            <person name="Souza R.C."/>
            <person name="Almeida L.G."/>
            <person name="Vicente V.A."/>
            <person name="de Hoog S."/>
            <person name="Bocca A.L."/>
            <person name="de Almeida S.R."/>
            <person name="Vasconcelos A.T."/>
            <person name="Felipe M.S."/>
        </authorList>
    </citation>
    <scope>NUCLEOTIDE SEQUENCE [LARGE SCALE GENOMIC DNA]</scope>
    <source>
        <strain evidence="2">KSF</strain>
    </source>
</reference>
<proteinExistence type="predicted"/>
<organism evidence="1 2">
    <name type="scientific">Cladophialophora carrionii</name>
    <dbReference type="NCBI Taxonomy" id="86049"/>
    <lineage>
        <taxon>Eukaryota</taxon>
        <taxon>Fungi</taxon>
        <taxon>Dikarya</taxon>
        <taxon>Ascomycota</taxon>
        <taxon>Pezizomycotina</taxon>
        <taxon>Eurotiomycetes</taxon>
        <taxon>Chaetothyriomycetidae</taxon>
        <taxon>Chaetothyriales</taxon>
        <taxon>Herpotrichiellaceae</taxon>
        <taxon>Cladophialophora</taxon>
    </lineage>
</organism>
<gene>
    <name evidence="1" type="ORF">CLCR_11084</name>
</gene>
<dbReference type="VEuPathDB" id="FungiDB:G647_00982"/>
<sequence>MPTHSKLDTGWASADTRIYYTKKYRQVLSSGPACALAVIAGVSWARPASQAPTLTPVLGSSRKYQDQNAIVSSGHVRFRGTIADYFQT</sequence>
<dbReference type="STRING" id="86049.A0A1C1CZV3"/>
<accession>A0A1C1CZV3</accession>
<comment type="caution">
    <text evidence="1">The sequence shown here is derived from an EMBL/GenBank/DDBJ whole genome shotgun (WGS) entry which is preliminary data.</text>
</comment>
<dbReference type="EMBL" id="LGRB01000008">
    <property type="protein sequence ID" value="OCT54084.1"/>
    <property type="molecule type" value="Genomic_DNA"/>
</dbReference>
<evidence type="ECO:0000313" key="2">
    <source>
        <dbReference type="Proteomes" id="UP000094526"/>
    </source>
</evidence>
<keyword evidence="2" id="KW-1185">Reference proteome</keyword>
<evidence type="ECO:0000313" key="1">
    <source>
        <dbReference type="EMBL" id="OCT54084.1"/>
    </source>
</evidence>
<dbReference type="AlphaFoldDB" id="A0A1C1CZV3"/>
<dbReference type="Proteomes" id="UP000094526">
    <property type="component" value="Unassembled WGS sequence"/>
</dbReference>
<dbReference type="VEuPathDB" id="FungiDB:CLCR_11084"/>
<protein>
    <submittedName>
        <fullName evidence="1">Uncharacterized protein</fullName>
    </submittedName>
</protein>